<dbReference type="PANTHER" id="PTHR44103:SF1">
    <property type="entry name" value="PROPROTEIN CONVERTASE P"/>
    <property type="match status" value="1"/>
</dbReference>
<proteinExistence type="predicted"/>
<dbReference type="SUPFAM" id="SSF69318">
    <property type="entry name" value="Integrin alpha N-terminal domain"/>
    <property type="match status" value="2"/>
</dbReference>
<feature type="chain" id="PRO_5024993194" evidence="3">
    <location>
        <begin position="21"/>
        <end position="740"/>
    </location>
</feature>
<dbReference type="Pfam" id="PF18962">
    <property type="entry name" value="Por_Secre_tail"/>
    <property type="match status" value="1"/>
</dbReference>
<sequence length="740" mass="80443">MKKRLLLTVLLAGSISVAQAQLLFEPLQLPVQEGANRLKLAWAGGLQSPQISPIDLNNDGVQDLLVFDRTDNNILPFISNNQATDTAYTYAPEYATFFPRDLHSWVLLHDYNCDGKPDIFTAGRFDEVRVFKNTSSGNQLSFQLVKNPLQATNSIISIPSSDVPAFSDVDNDGDLDMLAFTTNSDYVTWFRNMRVENGQACSADTLNFKRETSCWGKFEEDFFTSSINLNRPCSNRYSGGKTQLHAGSTLLVLDVDNDGDKDALIGDISSEKLVFLQNGGSSTLANMTSQTNIWPPANPLNLYSFPAAYYVDVDNDQVKDLIAAPNTGGDGGAKNYEQVYFYKNTGTNSSPNFSFRKNDFLGGEMIEVGSGAAPAFVDIDSDGDLDLVIGNDYYIQGTGAAAAKLALYENTGSAAAPFYTLVTKDLAGLSPRNLMTIAPAFGDLDGDGDADLLLGESLGFIYYFRNDSQAGQPPVFTFVSNNYVGQSVGAYSTPTLADVDRDGDLDLVVGERNGNLNFFRNNGTVSAPNFSLENASFGNVSVRNPNIGAGYAAPHIADLNQNNLFDLLVGDYDGKLHYFPDIENNLAGTFTETRLWFRNQLSNSNDTLQTGRRMHPAVANLTGDNQPDLIVGLSRGGLRCFRNVGVVSGISKERAMLSNWSVFPNPVTQKATLRSMPGAKATISVTDMLGREWLQKEVAFASGETELDLTSFPAGVYLIRLSNGPETAVLGKILKINRGE</sequence>
<dbReference type="GO" id="GO:0007155">
    <property type="term" value="P:cell adhesion"/>
    <property type="evidence" value="ECO:0007669"/>
    <property type="project" value="InterPro"/>
</dbReference>
<dbReference type="Proteomes" id="UP000326570">
    <property type="component" value="Unassembled WGS sequence"/>
</dbReference>
<dbReference type="Pfam" id="PF13517">
    <property type="entry name" value="FG-GAP_3"/>
    <property type="match status" value="3"/>
</dbReference>
<dbReference type="InterPro" id="IPR013517">
    <property type="entry name" value="FG-GAP"/>
</dbReference>
<keyword evidence="6" id="KW-1185">Reference proteome</keyword>
<feature type="signal peptide" evidence="3">
    <location>
        <begin position="1"/>
        <end position="20"/>
    </location>
</feature>
<accession>A0A5N1J1M4</accession>
<dbReference type="Gene3D" id="2.130.10.130">
    <property type="entry name" value="Integrin alpha, N-terminal"/>
    <property type="match status" value="2"/>
</dbReference>
<dbReference type="PRINTS" id="PR01185">
    <property type="entry name" value="INTEGRINA"/>
</dbReference>
<organism evidence="5 6">
    <name type="scientific">Adhaeribacter soli</name>
    <dbReference type="NCBI Taxonomy" id="2607655"/>
    <lineage>
        <taxon>Bacteria</taxon>
        <taxon>Pseudomonadati</taxon>
        <taxon>Bacteroidota</taxon>
        <taxon>Cytophagia</taxon>
        <taxon>Cytophagales</taxon>
        <taxon>Hymenobacteraceae</taxon>
        <taxon>Adhaeribacter</taxon>
    </lineage>
</organism>
<name>A0A5N1J1M4_9BACT</name>
<dbReference type="EMBL" id="VTWT01000003">
    <property type="protein sequence ID" value="KAA9339977.1"/>
    <property type="molecule type" value="Genomic_DNA"/>
</dbReference>
<evidence type="ECO:0000259" key="4">
    <source>
        <dbReference type="Pfam" id="PF18962"/>
    </source>
</evidence>
<feature type="domain" description="Secretion system C-terminal sorting" evidence="4">
    <location>
        <begin position="662"/>
        <end position="732"/>
    </location>
</feature>
<evidence type="ECO:0000256" key="1">
    <source>
        <dbReference type="ARBA" id="ARBA00022729"/>
    </source>
</evidence>
<reference evidence="5 6" key="1">
    <citation type="submission" date="2019-09" db="EMBL/GenBank/DDBJ databases">
        <title>Genome sequence of Adhaeribacter sp. M2.</title>
        <authorList>
            <person name="Srinivasan S."/>
        </authorList>
    </citation>
    <scope>NUCLEOTIDE SEQUENCE [LARGE SCALE GENOMIC DNA]</scope>
    <source>
        <strain evidence="5 6">M2</strain>
    </source>
</reference>
<dbReference type="RefSeq" id="WP_150903000.1">
    <property type="nucleotide sequence ID" value="NZ_VTWT01000003.1"/>
</dbReference>
<dbReference type="InterPro" id="IPR000413">
    <property type="entry name" value="Integrin_alpha"/>
</dbReference>
<dbReference type="InterPro" id="IPR026444">
    <property type="entry name" value="Secre_tail"/>
</dbReference>
<dbReference type="AlphaFoldDB" id="A0A5N1J1M4"/>
<evidence type="ECO:0000313" key="5">
    <source>
        <dbReference type="EMBL" id="KAA9339977.1"/>
    </source>
</evidence>
<evidence type="ECO:0000313" key="6">
    <source>
        <dbReference type="Proteomes" id="UP000326570"/>
    </source>
</evidence>
<keyword evidence="2" id="KW-0325">Glycoprotein</keyword>
<keyword evidence="1 3" id="KW-0732">Signal</keyword>
<comment type="caution">
    <text evidence="5">The sequence shown here is derived from an EMBL/GenBank/DDBJ whole genome shotgun (WGS) entry which is preliminary data.</text>
</comment>
<evidence type="ECO:0000256" key="2">
    <source>
        <dbReference type="ARBA" id="ARBA00023180"/>
    </source>
</evidence>
<dbReference type="GO" id="GO:0008305">
    <property type="term" value="C:integrin complex"/>
    <property type="evidence" value="ECO:0007669"/>
    <property type="project" value="InterPro"/>
</dbReference>
<protein>
    <submittedName>
        <fullName evidence="5">T9SS type A sorting domain-containing protein</fullName>
    </submittedName>
</protein>
<dbReference type="NCBIfam" id="TIGR04183">
    <property type="entry name" value="Por_Secre_tail"/>
    <property type="match status" value="1"/>
</dbReference>
<gene>
    <name evidence="5" type="ORF">F0P94_06395</name>
</gene>
<dbReference type="PANTHER" id="PTHR44103">
    <property type="entry name" value="PROPROTEIN CONVERTASE P"/>
    <property type="match status" value="1"/>
</dbReference>
<dbReference type="InterPro" id="IPR028994">
    <property type="entry name" value="Integrin_alpha_N"/>
</dbReference>
<evidence type="ECO:0000256" key="3">
    <source>
        <dbReference type="SAM" id="SignalP"/>
    </source>
</evidence>